<evidence type="ECO:0000313" key="3">
    <source>
        <dbReference type="Proteomes" id="UP001162131"/>
    </source>
</evidence>
<accession>A0AAU9K1M1</accession>
<dbReference type="EMBL" id="CAJZBQ010000056">
    <property type="protein sequence ID" value="CAG9333456.1"/>
    <property type="molecule type" value="Genomic_DNA"/>
</dbReference>
<name>A0AAU9K1M1_9CILI</name>
<reference evidence="2" key="1">
    <citation type="submission" date="2021-09" db="EMBL/GenBank/DDBJ databases">
        <authorList>
            <consortium name="AG Swart"/>
            <person name="Singh M."/>
            <person name="Singh A."/>
            <person name="Seah K."/>
            <person name="Emmerich C."/>
        </authorList>
    </citation>
    <scope>NUCLEOTIDE SEQUENCE</scope>
    <source>
        <strain evidence="2">ATCC30299</strain>
    </source>
</reference>
<gene>
    <name evidence="2" type="ORF">BSTOLATCC_MIC58268</name>
</gene>
<dbReference type="Proteomes" id="UP001162131">
    <property type="component" value="Unassembled WGS sequence"/>
</dbReference>
<keyword evidence="3" id="KW-1185">Reference proteome</keyword>
<dbReference type="AlphaFoldDB" id="A0AAU9K1M1"/>
<sequence>MLNHALNTLPGGEGIPSRKAAKAKEIELESEQLKIYIDDLETNLALNKEMLHDILSSKLNESNSEDTVNISYTAPRMIEQLLTETKQLEDTLKKLITDRNDAQGKALINEQISAEFQRKEQELVQEYEDKLQEIRYQNDKKERIICELMTRNKQLEIDAELYRKSRNMIIVPPTDEILDLHCQVEDLKEYMQDLARDLYCTQMYRYKLMENSKMLWSECQKIEALLKNPVNRKPGVERSYINNLFSPRKEFSFEFKISDETSGSEESSIINEPVEDEEVIHTTPNKQRPVPVLDFTKIKNKTLSMQDNYYKQTALTPEERALEDKIEQMKQEIHNMKQELTVESEGLLIISAENSKLLEKNEKLAEEYIASHQKKDQIQDTISKMQGREKIKRGRVTTEIKPAAHENPVIFRVALEGSYEENEEIEIRPDSFYAKERSFQISED</sequence>
<keyword evidence="1" id="KW-0175">Coiled coil</keyword>
<proteinExistence type="predicted"/>
<organism evidence="2 3">
    <name type="scientific">Blepharisma stoltei</name>
    <dbReference type="NCBI Taxonomy" id="1481888"/>
    <lineage>
        <taxon>Eukaryota</taxon>
        <taxon>Sar</taxon>
        <taxon>Alveolata</taxon>
        <taxon>Ciliophora</taxon>
        <taxon>Postciliodesmatophora</taxon>
        <taxon>Heterotrichea</taxon>
        <taxon>Heterotrichida</taxon>
        <taxon>Blepharismidae</taxon>
        <taxon>Blepharisma</taxon>
    </lineage>
</organism>
<protein>
    <submittedName>
        <fullName evidence="2">Uncharacterized protein</fullName>
    </submittedName>
</protein>
<evidence type="ECO:0000313" key="2">
    <source>
        <dbReference type="EMBL" id="CAG9333456.1"/>
    </source>
</evidence>
<feature type="coiled-coil region" evidence="1">
    <location>
        <begin position="78"/>
        <end position="144"/>
    </location>
</feature>
<evidence type="ECO:0000256" key="1">
    <source>
        <dbReference type="SAM" id="Coils"/>
    </source>
</evidence>
<comment type="caution">
    <text evidence="2">The sequence shown here is derived from an EMBL/GenBank/DDBJ whole genome shotgun (WGS) entry which is preliminary data.</text>
</comment>
<feature type="coiled-coil region" evidence="1">
    <location>
        <begin position="319"/>
        <end position="346"/>
    </location>
</feature>